<protein>
    <submittedName>
        <fullName evidence="1">Uncharacterized protein</fullName>
    </submittedName>
</protein>
<gene>
    <name evidence="1" type="ORF">L1987_78631</name>
</gene>
<comment type="caution">
    <text evidence="1">The sequence shown here is derived from an EMBL/GenBank/DDBJ whole genome shotgun (WGS) entry which is preliminary data.</text>
</comment>
<dbReference type="Proteomes" id="UP001056120">
    <property type="component" value="Linkage Group LG26"/>
</dbReference>
<reference evidence="2" key="1">
    <citation type="journal article" date="2022" name="Mol. Ecol. Resour.">
        <title>The genomes of chicory, endive, great burdock and yacon provide insights into Asteraceae palaeo-polyploidization history and plant inulin production.</title>
        <authorList>
            <person name="Fan W."/>
            <person name="Wang S."/>
            <person name="Wang H."/>
            <person name="Wang A."/>
            <person name="Jiang F."/>
            <person name="Liu H."/>
            <person name="Zhao H."/>
            <person name="Xu D."/>
            <person name="Zhang Y."/>
        </authorList>
    </citation>
    <scope>NUCLEOTIDE SEQUENCE [LARGE SCALE GENOMIC DNA]</scope>
    <source>
        <strain evidence="2">cv. Yunnan</strain>
    </source>
</reference>
<reference evidence="1 2" key="2">
    <citation type="journal article" date="2022" name="Mol. Ecol. Resour.">
        <title>The genomes of chicory, endive, great burdock and yacon provide insights into Asteraceae paleo-polyploidization history and plant inulin production.</title>
        <authorList>
            <person name="Fan W."/>
            <person name="Wang S."/>
            <person name="Wang H."/>
            <person name="Wang A."/>
            <person name="Jiang F."/>
            <person name="Liu H."/>
            <person name="Zhao H."/>
            <person name="Xu D."/>
            <person name="Zhang Y."/>
        </authorList>
    </citation>
    <scope>NUCLEOTIDE SEQUENCE [LARGE SCALE GENOMIC DNA]</scope>
    <source>
        <strain evidence="2">cv. Yunnan</strain>
        <tissue evidence="1">Leaves</tissue>
    </source>
</reference>
<name>A0ACB8ZCA2_9ASTR</name>
<sequence>MPDGRPWQEVRRRRAGGAAGAGKGRNRREDPRDTTFYVSNLQIGTKSNGLEICFAPYGRVVDTYIAAKRDKSGGLFGFVRFADVTNKWEMGNLVLGLRLVPLNNMSGNRRKCRNLKRRSGGKGNMSYREVLLRSHEPAMVVEVPEDADYDVIEWYDKSVAGKLIDFNQLCCLHQSVIKFREGMLLDEGGESINGNHIPDSYEQSEEKRRNQEDQGVPNEVEATLKMGKELGVNFDNLEEMVRNVIEGELVTEGIQ</sequence>
<organism evidence="1 2">
    <name type="scientific">Smallanthus sonchifolius</name>
    <dbReference type="NCBI Taxonomy" id="185202"/>
    <lineage>
        <taxon>Eukaryota</taxon>
        <taxon>Viridiplantae</taxon>
        <taxon>Streptophyta</taxon>
        <taxon>Embryophyta</taxon>
        <taxon>Tracheophyta</taxon>
        <taxon>Spermatophyta</taxon>
        <taxon>Magnoliopsida</taxon>
        <taxon>eudicotyledons</taxon>
        <taxon>Gunneridae</taxon>
        <taxon>Pentapetalae</taxon>
        <taxon>asterids</taxon>
        <taxon>campanulids</taxon>
        <taxon>Asterales</taxon>
        <taxon>Asteraceae</taxon>
        <taxon>Asteroideae</taxon>
        <taxon>Heliantheae alliance</taxon>
        <taxon>Millerieae</taxon>
        <taxon>Smallanthus</taxon>
    </lineage>
</organism>
<keyword evidence="2" id="KW-1185">Reference proteome</keyword>
<accession>A0ACB8ZCA2</accession>
<evidence type="ECO:0000313" key="1">
    <source>
        <dbReference type="EMBL" id="KAI3695632.1"/>
    </source>
</evidence>
<dbReference type="EMBL" id="CM042043">
    <property type="protein sequence ID" value="KAI3695632.1"/>
    <property type="molecule type" value="Genomic_DNA"/>
</dbReference>
<proteinExistence type="predicted"/>
<evidence type="ECO:0000313" key="2">
    <source>
        <dbReference type="Proteomes" id="UP001056120"/>
    </source>
</evidence>